<accession>X1APM7</accession>
<evidence type="ECO:0000313" key="1">
    <source>
        <dbReference type="EMBL" id="GAG71327.1"/>
    </source>
</evidence>
<dbReference type="AlphaFoldDB" id="X1APM7"/>
<protein>
    <submittedName>
        <fullName evidence="1">Uncharacterized protein</fullName>
    </submittedName>
</protein>
<comment type="caution">
    <text evidence="1">The sequence shown here is derived from an EMBL/GenBank/DDBJ whole genome shotgun (WGS) entry which is preliminary data.</text>
</comment>
<proteinExistence type="predicted"/>
<dbReference type="EMBL" id="BART01001589">
    <property type="protein sequence ID" value="GAG71327.1"/>
    <property type="molecule type" value="Genomic_DNA"/>
</dbReference>
<sequence length="42" mass="4601">MEQKDILISFAALWVNPADPIASSPKRVENIPTAGLSCMLSW</sequence>
<reference evidence="1" key="1">
    <citation type="journal article" date="2014" name="Front. Microbiol.">
        <title>High frequency of phylogenetically diverse reductive dehalogenase-homologous genes in deep subseafloor sedimentary metagenomes.</title>
        <authorList>
            <person name="Kawai M."/>
            <person name="Futagami T."/>
            <person name="Toyoda A."/>
            <person name="Takaki Y."/>
            <person name="Nishi S."/>
            <person name="Hori S."/>
            <person name="Arai W."/>
            <person name="Tsubouchi T."/>
            <person name="Morono Y."/>
            <person name="Uchiyama I."/>
            <person name="Ito T."/>
            <person name="Fujiyama A."/>
            <person name="Inagaki F."/>
            <person name="Takami H."/>
        </authorList>
    </citation>
    <scope>NUCLEOTIDE SEQUENCE</scope>
    <source>
        <strain evidence="1">Expedition CK06-06</strain>
    </source>
</reference>
<organism evidence="1">
    <name type="scientific">marine sediment metagenome</name>
    <dbReference type="NCBI Taxonomy" id="412755"/>
    <lineage>
        <taxon>unclassified sequences</taxon>
        <taxon>metagenomes</taxon>
        <taxon>ecological metagenomes</taxon>
    </lineage>
</organism>
<name>X1APM7_9ZZZZ</name>
<gene>
    <name evidence="1" type="ORF">S01H4_05465</name>
</gene>